<proteinExistence type="inferred from homology"/>
<comment type="caution">
    <text evidence="3">The sequence shown here is derived from an EMBL/GenBank/DDBJ whole genome shotgun (WGS) entry which is preliminary data.</text>
</comment>
<dbReference type="InterPro" id="IPR023393">
    <property type="entry name" value="START-like_dom_sf"/>
</dbReference>
<accession>A0A495XXX0</accession>
<dbReference type="AlphaFoldDB" id="A0A495XXX0"/>
<dbReference type="SUPFAM" id="SSF55961">
    <property type="entry name" value="Bet v1-like"/>
    <property type="match status" value="1"/>
</dbReference>
<sequence length="180" mass="19477">MTHSLDPKGPRASARVLGTLHAEGTSGVVRLQDRYDTGPVDLWDALTDPARLARWLGEVHGDLRVGGEFEAHFLASGWEGTGRVEECDPPHRLRVSTRSPDQPDGILEVTLTPDGDGTVLVLEDRGVPLEQVAAYGAGDQIHLEDLASYLAGGGRCEPRSRWQQLHGLYERLPVTPADGA</sequence>
<protein>
    <submittedName>
        <fullName evidence="3">Uncharacterized protein YndB with AHSA1/START domain</fullName>
    </submittedName>
</protein>
<name>A0A495XXX0_9MICO</name>
<dbReference type="CDD" id="cd08899">
    <property type="entry name" value="SRPBCC_CalC_Aha1-like_6"/>
    <property type="match status" value="1"/>
</dbReference>
<dbReference type="OrthoDB" id="8117292at2"/>
<comment type="similarity">
    <text evidence="1">Belongs to the AHA1 family.</text>
</comment>
<reference evidence="3 4" key="1">
    <citation type="submission" date="2018-10" db="EMBL/GenBank/DDBJ databases">
        <title>Sequencing the genomes of 1000 actinobacteria strains.</title>
        <authorList>
            <person name="Klenk H.-P."/>
        </authorList>
    </citation>
    <scope>NUCLEOTIDE SEQUENCE [LARGE SCALE GENOMIC DNA]</scope>
    <source>
        <strain evidence="3 4">DSM 44267</strain>
    </source>
</reference>
<organism evidence="3 4">
    <name type="scientific">Terracoccus luteus</name>
    <dbReference type="NCBI Taxonomy" id="53356"/>
    <lineage>
        <taxon>Bacteria</taxon>
        <taxon>Bacillati</taxon>
        <taxon>Actinomycetota</taxon>
        <taxon>Actinomycetes</taxon>
        <taxon>Micrococcales</taxon>
        <taxon>Intrasporangiaceae</taxon>
        <taxon>Terracoccus</taxon>
    </lineage>
</organism>
<dbReference type="Pfam" id="PF08327">
    <property type="entry name" value="AHSA1"/>
    <property type="match status" value="1"/>
</dbReference>
<gene>
    <name evidence="3" type="ORF">DFJ68_1440</name>
</gene>
<dbReference type="EMBL" id="RBXT01000001">
    <property type="protein sequence ID" value="RKT78005.1"/>
    <property type="molecule type" value="Genomic_DNA"/>
</dbReference>
<dbReference type="Gene3D" id="3.30.530.20">
    <property type="match status" value="1"/>
</dbReference>
<evidence type="ECO:0000313" key="3">
    <source>
        <dbReference type="EMBL" id="RKT78005.1"/>
    </source>
</evidence>
<dbReference type="Proteomes" id="UP000278440">
    <property type="component" value="Unassembled WGS sequence"/>
</dbReference>
<evidence type="ECO:0000313" key="4">
    <source>
        <dbReference type="Proteomes" id="UP000278440"/>
    </source>
</evidence>
<dbReference type="InterPro" id="IPR013538">
    <property type="entry name" value="ASHA1/2-like_C"/>
</dbReference>
<dbReference type="RefSeq" id="WP_121032164.1">
    <property type="nucleotide sequence ID" value="NZ_RBXT01000001.1"/>
</dbReference>
<feature type="domain" description="Activator of Hsp90 ATPase homologue 1/2-like C-terminal" evidence="2">
    <location>
        <begin position="39"/>
        <end position="150"/>
    </location>
</feature>
<keyword evidence="4" id="KW-1185">Reference proteome</keyword>
<evidence type="ECO:0000259" key="2">
    <source>
        <dbReference type="Pfam" id="PF08327"/>
    </source>
</evidence>
<evidence type="ECO:0000256" key="1">
    <source>
        <dbReference type="ARBA" id="ARBA00006817"/>
    </source>
</evidence>